<dbReference type="HOGENOM" id="CLU_204337_0_0_11"/>
<name>I1D470_9PSEU</name>
<dbReference type="RefSeq" id="WP_005465439.1">
    <property type="nucleotide sequence ID" value="NZ_CM001484.1"/>
</dbReference>
<evidence type="ECO:0000313" key="3">
    <source>
        <dbReference type="Proteomes" id="UP000005087"/>
    </source>
</evidence>
<feature type="region of interest" description="Disordered" evidence="1">
    <location>
        <begin position="1"/>
        <end position="27"/>
    </location>
</feature>
<proteinExistence type="predicted"/>
<evidence type="ECO:0000256" key="1">
    <source>
        <dbReference type="SAM" id="MobiDB-lite"/>
    </source>
</evidence>
<keyword evidence="3" id="KW-1185">Reference proteome</keyword>
<reference evidence="3" key="2">
    <citation type="submission" date="2012-01" db="EMBL/GenBank/DDBJ databases">
        <title>Noncontiguous Finished sequence of chromosome of Saccharomonospora glauca K62.</title>
        <authorList>
            <consortium name="US DOE Joint Genome Institute"/>
            <person name="Lucas S."/>
            <person name="Han J."/>
            <person name="Lapidus A."/>
            <person name="Cheng J.-F."/>
            <person name="Goodwin L."/>
            <person name="Pitluck S."/>
            <person name="Peters L."/>
            <person name="Mikhailova N."/>
            <person name="Held B."/>
            <person name="Detter J.C."/>
            <person name="Han C."/>
            <person name="Tapia R."/>
            <person name="Land M."/>
            <person name="Hauser L."/>
            <person name="Kyrpides N."/>
            <person name="Ivanova N."/>
            <person name="Pagani I."/>
            <person name="Brambilla E.-M."/>
            <person name="Klenk H.-P."/>
            <person name="Woyke T."/>
        </authorList>
    </citation>
    <scope>NUCLEOTIDE SEQUENCE [LARGE SCALE GENOMIC DNA]</scope>
    <source>
        <strain evidence="3">K62</strain>
    </source>
</reference>
<feature type="compositionally biased region" description="Pro residues" evidence="1">
    <location>
        <begin position="10"/>
        <end position="19"/>
    </location>
</feature>
<accession>I1D470</accession>
<reference evidence="2 3" key="1">
    <citation type="submission" date="2011-09" db="EMBL/GenBank/DDBJ databases">
        <authorList>
            <consortium name="US DOE Joint Genome Institute (JGI-PGF)"/>
            <person name="Lucas S."/>
            <person name="Han J."/>
            <person name="Lapidus A."/>
            <person name="Cheng J.-F."/>
            <person name="Goodwin L."/>
            <person name="Pitluck S."/>
            <person name="Peters L."/>
            <person name="Land M.L."/>
            <person name="Hauser L."/>
            <person name="Brambilla E."/>
            <person name="Klenk H.-P."/>
            <person name="Woyke T.J."/>
        </authorList>
    </citation>
    <scope>NUCLEOTIDE SEQUENCE [LARGE SCALE GENOMIC DNA]</scope>
    <source>
        <strain evidence="2 3">K62</strain>
    </source>
</reference>
<sequence length="71" mass="7414">MHAETESAPRPVPGPPPGHRPQDPSVDPVAAIDSAVAALDDLDELPLADHVERFDTVHTALSAALSSIDKV</sequence>
<protein>
    <submittedName>
        <fullName evidence="2">Uncharacterized protein</fullName>
    </submittedName>
</protein>
<dbReference type="STRING" id="928724.SacglDRAFT_02859"/>
<dbReference type="AlphaFoldDB" id="I1D470"/>
<dbReference type="Proteomes" id="UP000005087">
    <property type="component" value="Chromosome"/>
</dbReference>
<dbReference type="eggNOG" id="ENOG5034A2Q">
    <property type="taxonomic scope" value="Bacteria"/>
</dbReference>
<organism evidence="2 3">
    <name type="scientific">Saccharomonospora glauca K62</name>
    <dbReference type="NCBI Taxonomy" id="928724"/>
    <lineage>
        <taxon>Bacteria</taxon>
        <taxon>Bacillati</taxon>
        <taxon>Actinomycetota</taxon>
        <taxon>Actinomycetes</taxon>
        <taxon>Pseudonocardiales</taxon>
        <taxon>Pseudonocardiaceae</taxon>
        <taxon>Saccharomonospora</taxon>
    </lineage>
</organism>
<gene>
    <name evidence="2" type="ORF">SacglDRAFT_02859</name>
</gene>
<dbReference type="EMBL" id="CM001484">
    <property type="protein sequence ID" value="EIE99744.1"/>
    <property type="molecule type" value="Genomic_DNA"/>
</dbReference>
<evidence type="ECO:0000313" key="2">
    <source>
        <dbReference type="EMBL" id="EIE99744.1"/>
    </source>
</evidence>